<dbReference type="Proteomes" id="UP001520654">
    <property type="component" value="Unassembled WGS sequence"/>
</dbReference>
<organism evidence="3 4">
    <name type="scientific">Streptomyces flavotricini</name>
    <dbReference type="NCBI Taxonomy" id="66888"/>
    <lineage>
        <taxon>Bacteria</taxon>
        <taxon>Bacillati</taxon>
        <taxon>Actinomycetota</taxon>
        <taxon>Actinomycetes</taxon>
        <taxon>Kitasatosporales</taxon>
        <taxon>Streptomycetaceae</taxon>
        <taxon>Streptomyces</taxon>
    </lineage>
</organism>
<dbReference type="RefSeq" id="WP_229344638.1">
    <property type="nucleotide sequence ID" value="NZ_JAINUL010000001.1"/>
</dbReference>
<keyword evidence="2" id="KW-1133">Transmembrane helix</keyword>
<evidence type="ECO:0000256" key="1">
    <source>
        <dbReference type="SAM" id="MobiDB-lite"/>
    </source>
</evidence>
<feature type="transmembrane region" description="Helical" evidence="2">
    <location>
        <begin position="93"/>
        <end position="112"/>
    </location>
</feature>
<gene>
    <name evidence="3" type="ORF">K7B10_39475</name>
</gene>
<sequence length="381" mass="42595">MGVAFIAAALAEAVAALAVCDYWGKRAIRYSGSVVLAGVGTVLVTDLMFLITQIQGRDYTPFLWLWIGLVLWAAWALWTLTRQRVWQAIQHPRGIALSVVVSGVIGLVSLTYSQMYVPYSTPVKIPFSISFGESTLSADGTALHVPAHVEFRNTGSVRVYVVGTMWTVIGWPTQYSEKGIGESDWKWETLNYDRTFRHVKYGYSHMLGTGKFAEPGDRLDPGMDLSHDFVIDVPLRSGLGRIEIDATASFVRADRGKLGNSYASSIEVSWDPETGRHLRDAPDWLTQKGDDFYRFHSKIYHSSEMLNLTHSMDYATGWWVFSKGGIGVAEGDTNPYLYVSIFRDSEGKERLSDSEQEPYGMTTETQSTERTVDQLLRAAKK</sequence>
<evidence type="ECO:0000256" key="2">
    <source>
        <dbReference type="SAM" id="Phobius"/>
    </source>
</evidence>
<feature type="region of interest" description="Disordered" evidence="1">
    <location>
        <begin position="348"/>
        <end position="372"/>
    </location>
</feature>
<accession>A0ABS8EJP6</accession>
<evidence type="ECO:0000313" key="4">
    <source>
        <dbReference type="Proteomes" id="UP001520654"/>
    </source>
</evidence>
<keyword evidence="2" id="KW-0812">Transmembrane</keyword>
<feature type="transmembrane region" description="Helical" evidence="2">
    <location>
        <begin position="28"/>
        <end position="51"/>
    </location>
</feature>
<reference evidence="3 4" key="1">
    <citation type="submission" date="2021-08" db="EMBL/GenBank/DDBJ databases">
        <title>Genomic Architecture of Streptomyces flavotricini NGL1 and Streptomyces erythrochromogenes HMS4 With Differential Plant Beneficial attributes and laccase production capabilities.</title>
        <authorList>
            <person name="Salwan R."/>
            <person name="Kaur R."/>
            <person name="Sharma V."/>
        </authorList>
    </citation>
    <scope>NUCLEOTIDE SEQUENCE [LARGE SCALE GENOMIC DNA]</scope>
    <source>
        <strain evidence="3 4">NGL1</strain>
    </source>
</reference>
<dbReference type="EMBL" id="JAINUL010000001">
    <property type="protein sequence ID" value="MCC0100732.1"/>
    <property type="molecule type" value="Genomic_DNA"/>
</dbReference>
<feature type="transmembrane region" description="Helical" evidence="2">
    <location>
        <begin position="63"/>
        <end position="81"/>
    </location>
</feature>
<evidence type="ECO:0000313" key="3">
    <source>
        <dbReference type="EMBL" id="MCC0100732.1"/>
    </source>
</evidence>
<proteinExistence type="predicted"/>
<keyword evidence="2" id="KW-0472">Membrane</keyword>
<protein>
    <submittedName>
        <fullName evidence="3">Uncharacterized protein</fullName>
    </submittedName>
</protein>
<comment type="caution">
    <text evidence="3">The sequence shown here is derived from an EMBL/GenBank/DDBJ whole genome shotgun (WGS) entry which is preliminary data.</text>
</comment>
<name>A0ABS8EJP6_9ACTN</name>
<keyword evidence="4" id="KW-1185">Reference proteome</keyword>